<evidence type="ECO:0000313" key="1">
    <source>
        <dbReference type="EMBL" id="MCU6704886.1"/>
    </source>
</evidence>
<dbReference type="Pfam" id="PF25857">
    <property type="entry name" value="DUF7957"/>
    <property type="match status" value="1"/>
</dbReference>
<reference evidence="1 2" key="1">
    <citation type="journal article" date="2021" name="ISME Commun">
        <title>Automated analysis of genomic sequences facilitates high-throughput and comprehensive description of bacteria.</title>
        <authorList>
            <person name="Hitch T.C.A."/>
        </authorList>
    </citation>
    <scope>NUCLEOTIDE SEQUENCE [LARGE SCALE GENOMIC DNA]</scope>
    <source>
        <strain evidence="1 2">Sanger_31</strain>
    </source>
</reference>
<proteinExistence type="predicted"/>
<sequence>MVLRMIISEKWIHINSYDVCFDYNVKSVIILKQKIIVQLEIGDLYAVDMAGNIIEKNNKPFQRSDLDKDFIVEINQNNLYFNNSAIYFEHNIYSFVLFDDRIIVQLNELDASAKSDEIDNVYAVDMEGNIIWRIQNKERVCPEYKFISPYVMINYIDGELIVNDFNGFRFVFSPDDGTFVKRIQSLRPW</sequence>
<dbReference type="InterPro" id="IPR058263">
    <property type="entry name" value="DUF7957"/>
</dbReference>
<dbReference type="EMBL" id="JAOQJZ010000002">
    <property type="protein sequence ID" value="MCU6704886.1"/>
    <property type="molecule type" value="Genomic_DNA"/>
</dbReference>
<name>A0AAE3IGZ5_9FIRM</name>
<keyword evidence="2" id="KW-1185">Reference proteome</keyword>
<dbReference type="RefSeq" id="WP_117958170.1">
    <property type="nucleotide sequence ID" value="NZ_JAOQJZ010000002.1"/>
</dbReference>
<dbReference type="Proteomes" id="UP001208131">
    <property type="component" value="Unassembled WGS sequence"/>
</dbReference>
<dbReference type="InterPro" id="IPR011047">
    <property type="entry name" value="Quinoprotein_ADH-like_sf"/>
</dbReference>
<dbReference type="SUPFAM" id="SSF50998">
    <property type="entry name" value="Quinoprotein alcohol dehydrogenase-like"/>
    <property type="match status" value="1"/>
</dbReference>
<comment type="caution">
    <text evidence="1">The sequence shown here is derived from an EMBL/GenBank/DDBJ whole genome shotgun (WGS) entry which is preliminary data.</text>
</comment>
<gene>
    <name evidence="1" type="ORF">OCV57_02940</name>
</gene>
<evidence type="ECO:0000313" key="2">
    <source>
        <dbReference type="Proteomes" id="UP001208131"/>
    </source>
</evidence>
<accession>A0AAE3IGZ5</accession>
<protein>
    <submittedName>
        <fullName evidence="1">Uncharacterized protein</fullName>
    </submittedName>
</protein>
<organism evidence="1 2">
    <name type="scientific">Hominimerdicola aceti</name>
    <dbReference type="NCBI Taxonomy" id="2981726"/>
    <lineage>
        <taxon>Bacteria</taxon>
        <taxon>Bacillati</taxon>
        <taxon>Bacillota</taxon>
        <taxon>Clostridia</taxon>
        <taxon>Eubacteriales</taxon>
        <taxon>Oscillospiraceae</taxon>
        <taxon>Hominimerdicola</taxon>
    </lineage>
</organism>
<dbReference type="AlphaFoldDB" id="A0AAE3IGZ5"/>